<name>A0A952FHV1_9PROT</name>
<feature type="domain" description="Beta-lactamase-related" evidence="1">
    <location>
        <begin position="82"/>
        <end position="378"/>
    </location>
</feature>
<dbReference type="InterPro" id="IPR050789">
    <property type="entry name" value="Diverse_Enzym_Activities"/>
</dbReference>
<dbReference type="GO" id="GO:0016787">
    <property type="term" value="F:hydrolase activity"/>
    <property type="evidence" value="ECO:0007669"/>
    <property type="project" value="UniProtKB-KW"/>
</dbReference>
<evidence type="ECO:0000313" key="3">
    <source>
        <dbReference type="Proteomes" id="UP000700706"/>
    </source>
</evidence>
<sequence>MVIELQTNEPAPEATLANWRQAPYSRWGFRNVPRLVPVAEIPRGDFAACFRSGPALELGGIDVPGQGVSVAGLLADSDTDGFLVLHRGAVVAEHYAHGMGPKAQHIVFSISKSITALIAGILAGRGQLDPEAPVTAYVPEAAGGAYDKATVRHVLDMTVGIRFVEDYLDPAGDVARYRVAMGWNPPSAVARDNDLHGFIARLPADGSRHGETFHYVSPNSDMLGWICERASGMRFAALMTELLWRPMWAEADAYITLDGHGAPRTAGGIGMTLRDLARIGELMRRDGRVGGIQVVPKAWVDDILDNGDRQAWARGDLADLAPQGRYRSQWYVPGRDRDVVCGIGIHGQWIYVDRAAELVIAKMSSQPAAVDDALDHRLLAGFRAIAQAVSE</sequence>
<dbReference type="SUPFAM" id="SSF56601">
    <property type="entry name" value="beta-lactamase/transpeptidase-like"/>
    <property type="match status" value="1"/>
</dbReference>
<dbReference type="Proteomes" id="UP000700706">
    <property type="component" value="Unassembled WGS sequence"/>
</dbReference>
<dbReference type="InterPro" id="IPR012338">
    <property type="entry name" value="Beta-lactam/transpept-like"/>
</dbReference>
<evidence type="ECO:0000313" key="2">
    <source>
        <dbReference type="EMBL" id="MBW8725217.1"/>
    </source>
</evidence>
<dbReference type="Gene3D" id="3.40.710.10">
    <property type="entry name" value="DD-peptidase/beta-lactamase superfamily"/>
    <property type="match status" value="1"/>
</dbReference>
<gene>
    <name evidence="2" type="ORF">JF625_08705</name>
</gene>
<comment type="caution">
    <text evidence="2">The sequence shown here is derived from an EMBL/GenBank/DDBJ whole genome shotgun (WGS) entry which is preliminary data.</text>
</comment>
<keyword evidence="2" id="KW-0378">Hydrolase</keyword>
<dbReference type="EMBL" id="JAEKLZ010000163">
    <property type="protein sequence ID" value="MBW8725217.1"/>
    <property type="molecule type" value="Genomic_DNA"/>
</dbReference>
<organism evidence="2 3">
    <name type="scientific">Inquilinus limosus</name>
    <dbReference type="NCBI Taxonomy" id="171674"/>
    <lineage>
        <taxon>Bacteria</taxon>
        <taxon>Pseudomonadati</taxon>
        <taxon>Pseudomonadota</taxon>
        <taxon>Alphaproteobacteria</taxon>
        <taxon>Rhodospirillales</taxon>
        <taxon>Rhodospirillaceae</taxon>
        <taxon>Inquilinus</taxon>
    </lineage>
</organism>
<dbReference type="PANTHER" id="PTHR43283">
    <property type="entry name" value="BETA-LACTAMASE-RELATED"/>
    <property type="match status" value="1"/>
</dbReference>
<reference evidence="2" key="1">
    <citation type="submission" date="2020-06" db="EMBL/GenBank/DDBJ databases">
        <title>Stable isotope informed genome-resolved metagenomics uncovers potential trophic interactions in rhizosphere soil.</title>
        <authorList>
            <person name="Starr E.P."/>
            <person name="Shi S."/>
            <person name="Blazewicz S.J."/>
            <person name="Koch B.J."/>
            <person name="Probst A.J."/>
            <person name="Hungate B.A."/>
            <person name="Pett-Ridge J."/>
            <person name="Firestone M.K."/>
            <person name="Banfield J.F."/>
        </authorList>
    </citation>
    <scope>NUCLEOTIDE SEQUENCE</scope>
    <source>
        <strain evidence="2">YM_69_17</strain>
    </source>
</reference>
<evidence type="ECO:0000259" key="1">
    <source>
        <dbReference type="Pfam" id="PF00144"/>
    </source>
</evidence>
<protein>
    <submittedName>
        <fullName evidence="2">Serine hydrolase</fullName>
    </submittedName>
</protein>
<accession>A0A952FHV1</accession>
<dbReference type="InterPro" id="IPR001466">
    <property type="entry name" value="Beta-lactam-related"/>
</dbReference>
<proteinExistence type="predicted"/>
<dbReference type="Pfam" id="PF00144">
    <property type="entry name" value="Beta-lactamase"/>
    <property type="match status" value="1"/>
</dbReference>
<dbReference type="PANTHER" id="PTHR43283:SF7">
    <property type="entry name" value="BETA-LACTAMASE-RELATED DOMAIN-CONTAINING PROTEIN"/>
    <property type="match status" value="1"/>
</dbReference>
<dbReference type="AlphaFoldDB" id="A0A952FHV1"/>